<dbReference type="InterPro" id="IPR000270">
    <property type="entry name" value="PB1_dom"/>
</dbReference>
<dbReference type="PANTHER" id="PTHR32002">
    <property type="entry name" value="PROTEIN NLP8"/>
    <property type="match status" value="1"/>
</dbReference>
<comment type="caution">
    <text evidence="2">The sequence shown here is derived from an EMBL/GenBank/DDBJ whole genome shotgun (WGS) entry which is preliminary data.</text>
</comment>
<dbReference type="Pfam" id="PF00564">
    <property type="entry name" value="PB1"/>
    <property type="match status" value="1"/>
</dbReference>
<evidence type="ECO:0000313" key="2">
    <source>
        <dbReference type="EMBL" id="GJS78441.1"/>
    </source>
</evidence>
<accession>A0ABQ4YLU1</accession>
<dbReference type="SUPFAM" id="SSF54277">
    <property type="entry name" value="CAD &amp; PB1 domains"/>
    <property type="match status" value="1"/>
</dbReference>
<evidence type="ECO:0000259" key="1">
    <source>
        <dbReference type="Pfam" id="PF00564"/>
    </source>
</evidence>
<dbReference type="Gene3D" id="3.10.20.90">
    <property type="entry name" value="Phosphatidylinositol 3-kinase Catalytic Subunit, Chain A, domain 1"/>
    <property type="match status" value="1"/>
</dbReference>
<dbReference type="InterPro" id="IPR045012">
    <property type="entry name" value="NLP"/>
</dbReference>
<reference evidence="2" key="2">
    <citation type="submission" date="2022-01" db="EMBL/GenBank/DDBJ databases">
        <authorList>
            <person name="Yamashiro T."/>
            <person name="Shiraishi A."/>
            <person name="Satake H."/>
            <person name="Nakayama K."/>
        </authorList>
    </citation>
    <scope>NUCLEOTIDE SEQUENCE</scope>
</reference>
<dbReference type="Proteomes" id="UP001151760">
    <property type="component" value="Unassembled WGS sequence"/>
</dbReference>
<gene>
    <name evidence="2" type="ORF">Tco_0728322</name>
</gene>
<keyword evidence="3" id="KW-1185">Reference proteome</keyword>
<dbReference type="EMBL" id="BQNB010010525">
    <property type="protein sequence ID" value="GJS78441.1"/>
    <property type="molecule type" value="Genomic_DNA"/>
</dbReference>
<protein>
    <submittedName>
        <fullName evidence="2">PB1 domain-containing protein</fullName>
    </submittedName>
</protein>
<feature type="domain" description="PB1" evidence="1">
    <location>
        <begin position="245"/>
        <end position="325"/>
    </location>
</feature>
<proteinExistence type="predicted"/>
<reference evidence="2" key="1">
    <citation type="journal article" date="2022" name="Int. J. Mol. Sci.">
        <title>Draft Genome of Tanacetum Coccineum: Genomic Comparison of Closely Related Tanacetum-Family Plants.</title>
        <authorList>
            <person name="Yamashiro T."/>
            <person name="Shiraishi A."/>
            <person name="Nakayama K."/>
            <person name="Satake H."/>
        </authorList>
    </citation>
    <scope>NUCLEOTIDE SEQUENCE</scope>
</reference>
<organism evidence="2 3">
    <name type="scientific">Tanacetum coccineum</name>
    <dbReference type="NCBI Taxonomy" id="301880"/>
    <lineage>
        <taxon>Eukaryota</taxon>
        <taxon>Viridiplantae</taxon>
        <taxon>Streptophyta</taxon>
        <taxon>Embryophyta</taxon>
        <taxon>Tracheophyta</taxon>
        <taxon>Spermatophyta</taxon>
        <taxon>Magnoliopsida</taxon>
        <taxon>eudicotyledons</taxon>
        <taxon>Gunneridae</taxon>
        <taxon>Pentapetalae</taxon>
        <taxon>asterids</taxon>
        <taxon>campanulids</taxon>
        <taxon>Asterales</taxon>
        <taxon>Asteraceae</taxon>
        <taxon>Asteroideae</taxon>
        <taxon>Anthemideae</taxon>
        <taxon>Anthemidinae</taxon>
        <taxon>Tanacetum</taxon>
    </lineage>
</organism>
<dbReference type="PANTHER" id="PTHR32002:SF35">
    <property type="entry name" value="PROTEIN NLP6"/>
    <property type="match status" value="1"/>
</dbReference>
<sequence>MSRRLFTRIVQEKTNNRRSLPDGVNTEDTGRVYLKDKDPLMFKMNMIDHVEVVVSKSASLLYWKNTAVGNGWSLKVADHLSNREERGLKNYIDSRIAYGDVWPNTWGQYDCFAGLAAQTRVSHERTDNQYQFLGQLVMPVFRYVGTHEVLVGVIELVTFFPKDSYIEEFNQINMLLKREKLATAKKIKIDYGDDTIWTSWLPRTISTDADLRACLADASSMGSLTIRMFIINMLLKREKLATAKKIKIDYGDDTIWFPLPLESRTTYIWKNVTERFNTLNHRAFQIMYKDCYGYHRTISTDADLRACLADASSMGSLTIRMFIVRKA</sequence>
<name>A0ABQ4YLU1_9ASTR</name>
<evidence type="ECO:0000313" key="3">
    <source>
        <dbReference type="Proteomes" id="UP001151760"/>
    </source>
</evidence>